<reference evidence="1 2" key="1">
    <citation type="submission" date="2022-04" db="EMBL/GenBank/DDBJ databases">
        <title>Genome draft of Actinomadura sp. ATCC 31491.</title>
        <authorList>
            <person name="Shi X."/>
            <person name="Du Y."/>
        </authorList>
    </citation>
    <scope>NUCLEOTIDE SEQUENCE [LARGE SCALE GENOMIC DNA]</scope>
    <source>
        <strain evidence="1 2">ATCC 31491</strain>
    </source>
</reference>
<gene>
    <name evidence="1" type="ORF">MF672_009290</name>
</gene>
<proteinExistence type="predicted"/>
<protein>
    <submittedName>
        <fullName evidence="1">Aldose 1-epimerase family protein</fullName>
    </submittedName>
</protein>
<dbReference type="InterPro" id="IPR027839">
    <property type="entry name" value="DUF4432"/>
</dbReference>
<dbReference type="InterPro" id="IPR014718">
    <property type="entry name" value="GH-type_carb-bd"/>
</dbReference>
<dbReference type="Proteomes" id="UP001317259">
    <property type="component" value="Unassembled WGS sequence"/>
</dbReference>
<dbReference type="Gene3D" id="2.70.98.10">
    <property type="match status" value="1"/>
</dbReference>
<comment type="caution">
    <text evidence="1">The sequence shown here is derived from an EMBL/GenBank/DDBJ whole genome shotgun (WGS) entry which is preliminary data.</text>
</comment>
<dbReference type="EMBL" id="JAKRKC020000001">
    <property type="protein sequence ID" value="MCK2213983.1"/>
    <property type="molecule type" value="Genomic_DNA"/>
</dbReference>
<keyword evidence="2" id="KW-1185">Reference proteome</keyword>
<dbReference type="Pfam" id="PF14486">
    <property type="entry name" value="DUF4432"/>
    <property type="match status" value="1"/>
</dbReference>
<evidence type="ECO:0000313" key="1">
    <source>
        <dbReference type="EMBL" id="MCK2213983.1"/>
    </source>
</evidence>
<accession>A0ABT0FNQ5</accession>
<dbReference type="InterPro" id="IPR011013">
    <property type="entry name" value="Gal_mutarotase_sf_dom"/>
</dbReference>
<sequence>MRRNWGARLRRITLDGLRAVVLENERLRVTVVVDKGGDVVEFLHKPTDTDLVWLAPQGLRNPRDHLLGAPDDVAPFVDHYEGGWQEVFPNGGAPSEYRGARLAQHGEVAGLPWECEVVADREEEVAVRLAVRTRRLPYRVEKVLRLRSGTAALEVGSAATNDSPVPLHAMWGQHLVYGRPFLRPGARIRLPEGVRVIPHASAIDPGGRRVRAGGPWEWPSVPGDGGGETDLSVVQEPGGPSDIVYLTGFGPEGWYEISGDISMRVSWDATVLPYLWLWQELGASTGYPWWGRVYTVGLEPFSSMPTDGLAAAVANGTALTLGPHETRKLWMRAEVRTHE</sequence>
<dbReference type="RefSeq" id="WP_242373320.1">
    <property type="nucleotide sequence ID" value="NZ_JAKRKC020000001.1"/>
</dbReference>
<evidence type="ECO:0000313" key="2">
    <source>
        <dbReference type="Proteomes" id="UP001317259"/>
    </source>
</evidence>
<name>A0ABT0FNQ5_9ACTN</name>
<organism evidence="1 2">
    <name type="scientific">Actinomadura luzonensis</name>
    <dbReference type="NCBI Taxonomy" id="2805427"/>
    <lineage>
        <taxon>Bacteria</taxon>
        <taxon>Bacillati</taxon>
        <taxon>Actinomycetota</taxon>
        <taxon>Actinomycetes</taxon>
        <taxon>Streptosporangiales</taxon>
        <taxon>Thermomonosporaceae</taxon>
        <taxon>Actinomadura</taxon>
    </lineage>
</organism>
<dbReference type="SUPFAM" id="SSF74650">
    <property type="entry name" value="Galactose mutarotase-like"/>
    <property type="match status" value="1"/>
</dbReference>